<dbReference type="STRING" id="1178516.AWR27_09735"/>
<comment type="subcellular location">
    <subcellularLocation>
        <location evidence="1">Membrane</location>
        <topology evidence="1">Multi-pass membrane protein</topology>
    </subcellularLocation>
</comment>
<dbReference type="AlphaFoldDB" id="A0A1P9WW35"/>
<evidence type="ECO:0000256" key="1">
    <source>
        <dbReference type="ARBA" id="ARBA00004141"/>
    </source>
</evidence>
<organism evidence="6 7">
    <name type="scientific">Spirosoma montaniterrae</name>
    <dbReference type="NCBI Taxonomy" id="1178516"/>
    <lineage>
        <taxon>Bacteria</taxon>
        <taxon>Pseudomonadati</taxon>
        <taxon>Bacteroidota</taxon>
        <taxon>Cytophagia</taxon>
        <taxon>Cytophagales</taxon>
        <taxon>Cytophagaceae</taxon>
        <taxon>Spirosoma</taxon>
    </lineage>
</organism>
<reference evidence="6 7" key="1">
    <citation type="submission" date="2016-01" db="EMBL/GenBank/DDBJ databases">
        <authorList>
            <person name="Oliw E.H."/>
        </authorList>
    </citation>
    <scope>NUCLEOTIDE SEQUENCE [LARGE SCALE GENOMIC DNA]</scope>
    <source>
        <strain evidence="6 7">DY10</strain>
    </source>
</reference>
<dbReference type="Pfam" id="PF13564">
    <property type="entry name" value="DoxX_2"/>
    <property type="match status" value="1"/>
</dbReference>
<dbReference type="RefSeq" id="WP_335695418.1">
    <property type="nucleotide sequence ID" value="NZ_CP014263.1"/>
</dbReference>
<dbReference type="Proteomes" id="UP000187941">
    <property type="component" value="Chromosome"/>
</dbReference>
<sequence>MLAQGLAQLFQTKGYVDILAHLGYPLYLLYIIGVWKLLGVVAIVRPSDGPAALAGIARSDWGIVVFQTRRQKNH</sequence>
<dbReference type="EMBL" id="CP014263">
    <property type="protein sequence ID" value="AQG79581.1"/>
    <property type="molecule type" value="Genomic_DNA"/>
</dbReference>
<evidence type="ECO:0000256" key="5">
    <source>
        <dbReference type="SAM" id="Phobius"/>
    </source>
</evidence>
<evidence type="ECO:0000256" key="2">
    <source>
        <dbReference type="ARBA" id="ARBA00022692"/>
    </source>
</evidence>
<keyword evidence="3 5" id="KW-1133">Transmembrane helix</keyword>
<dbReference type="GO" id="GO:0016020">
    <property type="term" value="C:membrane"/>
    <property type="evidence" value="ECO:0007669"/>
    <property type="project" value="UniProtKB-SubCell"/>
</dbReference>
<protein>
    <submittedName>
        <fullName evidence="6">Uncharacterized protein</fullName>
    </submittedName>
</protein>
<keyword evidence="7" id="KW-1185">Reference proteome</keyword>
<proteinExistence type="predicted"/>
<gene>
    <name evidence="6" type="ORF">AWR27_09735</name>
</gene>
<name>A0A1P9WW35_9BACT</name>
<evidence type="ECO:0000256" key="3">
    <source>
        <dbReference type="ARBA" id="ARBA00022989"/>
    </source>
</evidence>
<feature type="transmembrane region" description="Helical" evidence="5">
    <location>
        <begin position="24"/>
        <end position="44"/>
    </location>
</feature>
<evidence type="ECO:0000313" key="6">
    <source>
        <dbReference type="EMBL" id="AQG79581.1"/>
    </source>
</evidence>
<dbReference type="KEGG" id="smon:AWR27_09735"/>
<accession>A0A1P9WW35</accession>
<evidence type="ECO:0000313" key="7">
    <source>
        <dbReference type="Proteomes" id="UP000187941"/>
    </source>
</evidence>
<keyword evidence="4 5" id="KW-0472">Membrane</keyword>
<keyword evidence="2 5" id="KW-0812">Transmembrane</keyword>
<evidence type="ECO:0000256" key="4">
    <source>
        <dbReference type="ARBA" id="ARBA00023136"/>
    </source>
</evidence>
<dbReference type="InterPro" id="IPR032808">
    <property type="entry name" value="DoxX"/>
</dbReference>